<organism evidence="1 2">
    <name type="scientific">Enhygromyxa salina</name>
    <dbReference type="NCBI Taxonomy" id="215803"/>
    <lineage>
        <taxon>Bacteria</taxon>
        <taxon>Pseudomonadati</taxon>
        <taxon>Myxococcota</taxon>
        <taxon>Polyangia</taxon>
        <taxon>Nannocystales</taxon>
        <taxon>Nannocystaceae</taxon>
        <taxon>Enhygromyxa</taxon>
    </lineage>
</organism>
<reference evidence="1 2" key="1">
    <citation type="submission" date="2014-12" db="EMBL/GenBank/DDBJ databases">
        <title>Genome assembly of Enhygromyxa salina DSM 15201.</title>
        <authorList>
            <person name="Sharma G."/>
            <person name="Subramanian S."/>
        </authorList>
    </citation>
    <scope>NUCLEOTIDE SEQUENCE [LARGE SCALE GENOMIC DNA]</scope>
    <source>
        <strain evidence="1 2">DSM 15201</strain>
    </source>
</reference>
<dbReference type="AlphaFoldDB" id="A0A0C2A4N6"/>
<evidence type="ECO:0000313" key="1">
    <source>
        <dbReference type="EMBL" id="KIG18348.1"/>
    </source>
</evidence>
<gene>
    <name evidence="1" type="ORF">DB30_00633</name>
</gene>
<dbReference type="Proteomes" id="UP000031599">
    <property type="component" value="Unassembled WGS sequence"/>
</dbReference>
<accession>A0A0C2A4N6</accession>
<proteinExistence type="predicted"/>
<comment type="caution">
    <text evidence="1">The sequence shown here is derived from an EMBL/GenBank/DDBJ whole genome shotgun (WGS) entry which is preliminary data.</text>
</comment>
<name>A0A0C2A4N6_9BACT</name>
<dbReference type="EMBL" id="JMCC02000011">
    <property type="protein sequence ID" value="KIG18348.1"/>
    <property type="molecule type" value="Genomic_DNA"/>
</dbReference>
<protein>
    <submittedName>
        <fullName evidence="1">Uncharacterized protein</fullName>
    </submittedName>
</protein>
<evidence type="ECO:0000313" key="2">
    <source>
        <dbReference type="Proteomes" id="UP000031599"/>
    </source>
</evidence>
<sequence length="44" mass="4653">MCTPVEGGVTRPLGVAHLCAKMNRRESLVRVSAAQRGSTKGTVK</sequence>